<dbReference type="Proteomes" id="UP000517916">
    <property type="component" value="Unassembled WGS sequence"/>
</dbReference>
<protein>
    <submittedName>
        <fullName evidence="1">Uncharacterized protein</fullName>
    </submittedName>
</protein>
<dbReference type="EMBL" id="JACJID010000001">
    <property type="protein sequence ID" value="MBA8923714.1"/>
    <property type="molecule type" value="Genomic_DNA"/>
</dbReference>
<gene>
    <name evidence="1" type="ORF">BC739_000911</name>
</gene>
<reference evidence="1 2" key="1">
    <citation type="submission" date="2020-08" db="EMBL/GenBank/DDBJ databases">
        <title>Genomic Encyclopedia of Archaeal and Bacterial Type Strains, Phase II (KMG-II): from individual species to whole genera.</title>
        <authorList>
            <person name="Goeker M."/>
        </authorList>
    </citation>
    <scope>NUCLEOTIDE SEQUENCE [LARGE SCALE GENOMIC DNA]</scope>
    <source>
        <strain evidence="1 2">DSM 43850</strain>
    </source>
</reference>
<dbReference type="RefSeq" id="WP_025358738.1">
    <property type="nucleotide sequence ID" value="NZ_BAAABQ010000088.1"/>
</dbReference>
<evidence type="ECO:0000313" key="1">
    <source>
        <dbReference type="EMBL" id="MBA8923714.1"/>
    </source>
</evidence>
<sequence length="164" mass="18161">MKSLAAIEIERYDWDSMPVMGDRSEQVPLNLFGLIAADSESAVEEFYWGLENVVVVQGQLFEAAPAVVSVLLASLVGELSPSARRMILELLFQLVSGESDEEAIERGNPELGAACREQARLGISVLYSELYGHFSVAARDILEVVEVDKGRLFHHVERRGKVKK</sequence>
<accession>A0ABR6BA39</accession>
<proteinExistence type="predicted"/>
<evidence type="ECO:0000313" key="2">
    <source>
        <dbReference type="Proteomes" id="UP000517916"/>
    </source>
</evidence>
<keyword evidence="2" id="KW-1185">Reference proteome</keyword>
<comment type="caution">
    <text evidence="1">The sequence shown here is derived from an EMBL/GenBank/DDBJ whole genome shotgun (WGS) entry which is preliminary data.</text>
</comment>
<organism evidence="1 2">
    <name type="scientific">Kutzneria viridogrisea</name>
    <dbReference type="NCBI Taxonomy" id="47990"/>
    <lineage>
        <taxon>Bacteria</taxon>
        <taxon>Bacillati</taxon>
        <taxon>Actinomycetota</taxon>
        <taxon>Actinomycetes</taxon>
        <taxon>Pseudonocardiales</taxon>
        <taxon>Pseudonocardiaceae</taxon>
        <taxon>Kutzneria</taxon>
    </lineage>
</organism>
<name>A0ABR6BA39_9PSEU</name>